<evidence type="ECO:0000256" key="13">
    <source>
        <dbReference type="HAMAP-Rule" id="MF_00047"/>
    </source>
</evidence>
<dbReference type="GO" id="GO:0009252">
    <property type="term" value="P:peptidoglycan biosynthetic process"/>
    <property type="evidence" value="ECO:0007669"/>
    <property type="project" value="UniProtKB-UniRule"/>
</dbReference>
<evidence type="ECO:0000313" key="18">
    <source>
        <dbReference type="EMBL" id="BDS07928.1"/>
    </source>
</evidence>
<dbReference type="SUPFAM" id="SSF52440">
    <property type="entry name" value="PreATP-grasp domain"/>
    <property type="match status" value="1"/>
</dbReference>
<dbReference type="Pfam" id="PF07478">
    <property type="entry name" value="Dala_Dala_lig_C"/>
    <property type="match status" value="1"/>
</dbReference>
<keyword evidence="10 13" id="KW-0573">Peptidoglycan synthesis</keyword>
<keyword evidence="8 16" id="KW-0067">ATP-binding</keyword>
<organism evidence="18">
    <name type="scientific">Oceaniferula spumae</name>
    <dbReference type="NCBI Taxonomy" id="2979115"/>
    <lineage>
        <taxon>Bacteria</taxon>
        <taxon>Pseudomonadati</taxon>
        <taxon>Verrucomicrobiota</taxon>
        <taxon>Verrucomicrobiia</taxon>
        <taxon>Verrucomicrobiales</taxon>
        <taxon>Verrucomicrobiaceae</taxon>
        <taxon>Oceaniferula</taxon>
    </lineage>
</organism>
<evidence type="ECO:0000256" key="5">
    <source>
        <dbReference type="ARBA" id="ARBA00022490"/>
    </source>
</evidence>
<evidence type="ECO:0000259" key="17">
    <source>
        <dbReference type="PROSITE" id="PS50975"/>
    </source>
</evidence>
<dbReference type="GO" id="GO:0046872">
    <property type="term" value="F:metal ion binding"/>
    <property type="evidence" value="ECO:0007669"/>
    <property type="project" value="UniProtKB-KW"/>
</dbReference>
<reference evidence="18" key="1">
    <citation type="submission" date="2024-07" db="EMBL/GenBank/DDBJ databases">
        <title>Complete genome sequence of Verrucomicrobiaceae bacterium NT6N.</title>
        <authorList>
            <person name="Huang C."/>
            <person name="Takami H."/>
            <person name="Hamasaki K."/>
        </authorList>
    </citation>
    <scope>NUCLEOTIDE SEQUENCE</scope>
    <source>
        <strain evidence="18">NT6N</strain>
    </source>
</reference>
<keyword evidence="15" id="KW-0479">Metal-binding</keyword>
<comment type="subcellular location">
    <subcellularLocation>
        <location evidence="2 13">Cytoplasm</location>
    </subcellularLocation>
</comment>
<keyword evidence="7 16" id="KW-0547">Nucleotide-binding</keyword>
<dbReference type="InterPro" id="IPR011095">
    <property type="entry name" value="Dala_Dala_lig_C"/>
</dbReference>
<dbReference type="GO" id="GO:0005737">
    <property type="term" value="C:cytoplasm"/>
    <property type="evidence" value="ECO:0007669"/>
    <property type="project" value="UniProtKB-SubCell"/>
</dbReference>
<dbReference type="HAMAP" id="MF_00047">
    <property type="entry name" value="Dala_Dala_lig"/>
    <property type="match status" value="1"/>
</dbReference>
<feature type="binding site" evidence="15">
    <location>
        <position position="252"/>
    </location>
    <ligand>
        <name>Mg(2+)</name>
        <dbReference type="ChEBI" id="CHEBI:18420"/>
        <label>1</label>
    </ligand>
</feature>
<accession>A0AAT9FPL5</accession>
<dbReference type="EC" id="6.3.2.4" evidence="4 13"/>
<dbReference type="InterPro" id="IPR000291">
    <property type="entry name" value="D-Ala_lig_Van_CS"/>
</dbReference>
<feature type="active site" evidence="14">
    <location>
        <position position="276"/>
    </location>
</feature>
<gene>
    <name evidence="13 18" type="primary">ddl</name>
    <name evidence="18" type="ORF">NT6N_29680</name>
</gene>
<comment type="cofactor">
    <cofactor evidence="1">
        <name>Mn(2+)</name>
        <dbReference type="ChEBI" id="CHEBI:29035"/>
    </cofactor>
</comment>
<dbReference type="NCBIfam" id="NF002378">
    <property type="entry name" value="PRK01372.1"/>
    <property type="match status" value="1"/>
</dbReference>
<dbReference type="EMBL" id="AP026866">
    <property type="protein sequence ID" value="BDS07928.1"/>
    <property type="molecule type" value="Genomic_DNA"/>
</dbReference>
<evidence type="ECO:0000256" key="8">
    <source>
        <dbReference type="ARBA" id="ARBA00022840"/>
    </source>
</evidence>
<dbReference type="PROSITE" id="PS00844">
    <property type="entry name" value="DALA_DALA_LIGASE_2"/>
    <property type="match status" value="1"/>
</dbReference>
<dbReference type="GO" id="GO:0008716">
    <property type="term" value="F:D-alanine-D-alanine ligase activity"/>
    <property type="evidence" value="ECO:0007669"/>
    <property type="project" value="UniProtKB-UniRule"/>
</dbReference>
<evidence type="ECO:0000256" key="3">
    <source>
        <dbReference type="ARBA" id="ARBA00010871"/>
    </source>
</evidence>
<evidence type="ECO:0000256" key="7">
    <source>
        <dbReference type="ARBA" id="ARBA00022741"/>
    </source>
</evidence>
<comment type="similarity">
    <text evidence="3 13">Belongs to the D-alanine--D-alanine ligase family.</text>
</comment>
<dbReference type="InterPro" id="IPR005905">
    <property type="entry name" value="D_ala_D_ala"/>
</dbReference>
<evidence type="ECO:0000256" key="2">
    <source>
        <dbReference type="ARBA" id="ARBA00004496"/>
    </source>
</evidence>
<dbReference type="PANTHER" id="PTHR23132:SF23">
    <property type="entry name" value="D-ALANINE--D-ALANINE LIGASE B"/>
    <property type="match status" value="1"/>
</dbReference>
<keyword evidence="15" id="KW-0460">Magnesium</keyword>
<evidence type="ECO:0000256" key="12">
    <source>
        <dbReference type="ARBA" id="ARBA00047614"/>
    </source>
</evidence>
<dbReference type="Gene3D" id="3.40.50.20">
    <property type="match status" value="1"/>
</dbReference>
<feature type="binding site" evidence="15">
    <location>
        <position position="267"/>
    </location>
    <ligand>
        <name>Mg(2+)</name>
        <dbReference type="ChEBI" id="CHEBI:18420"/>
        <label>2</label>
    </ligand>
</feature>
<evidence type="ECO:0000256" key="1">
    <source>
        <dbReference type="ARBA" id="ARBA00001936"/>
    </source>
</evidence>
<feature type="domain" description="ATP-grasp" evidence="17">
    <location>
        <begin position="101"/>
        <end position="298"/>
    </location>
</feature>
<evidence type="ECO:0000256" key="10">
    <source>
        <dbReference type="ARBA" id="ARBA00022984"/>
    </source>
</evidence>
<dbReference type="KEGG" id="osu:NT6N_29680"/>
<feature type="active site" evidence="14">
    <location>
        <position position="17"/>
    </location>
</feature>
<dbReference type="NCBIfam" id="TIGR01205">
    <property type="entry name" value="D_ala_D_alaTIGR"/>
    <property type="match status" value="1"/>
</dbReference>
<dbReference type="SUPFAM" id="SSF56059">
    <property type="entry name" value="Glutathione synthetase ATP-binding domain-like"/>
    <property type="match status" value="1"/>
</dbReference>
<comment type="function">
    <text evidence="13">Cell wall formation.</text>
</comment>
<dbReference type="AlphaFoldDB" id="A0AAT9FPL5"/>
<dbReference type="PANTHER" id="PTHR23132">
    <property type="entry name" value="D-ALANINE--D-ALANINE LIGASE"/>
    <property type="match status" value="1"/>
</dbReference>
<dbReference type="InterPro" id="IPR016185">
    <property type="entry name" value="PreATP-grasp_dom_sf"/>
</dbReference>
<dbReference type="InterPro" id="IPR011761">
    <property type="entry name" value="ATP-grasp"/>
</dbReference>
<keyword evidence="5 13" id="KW-0963">Cytoplasm</keyword>
<evidence type="ECO:0000256" key="11">
    <source>
        <dbReference type="ARBA" id="ARBA00023316"/>
    </source>
</evidence>
<dbReference type="Gene3D" id="3.30.1490.20">
    <property type="entry name" value="ATP-grasp fold, A domain"/>
    <property type="match status" value="1"/>
</dbReference>
<evidence type="ECO:0000256" key="6">
    <source>
        <dbReference type="ARBA" id="ARBA00022598"/>
    </source>
</evidence>
<evidence type="ECO:0000256" key="15">
    <source>
        <dbReference type="PIRSR" id="PIRSR039102-3"/>
    </source>
</evidence>
<dbReference type="InterPro" id="IPR011127">
    <property type="entry name" value="Dala_Dala_lig_N"/>
</dbReference>
<dbReference type="Pfam" id="PF01820">
    <property type="entry name" value="Dala_Dala_lig_N"/>
    <property type="match status" value="1"/>
</dbReference>
<feature type="binding site" evidence="15">
    <location>
        <position position="265"/>
    </location>
    <ligand>
        <name>Mg(2+)</name>
        <dbReference type="ChEBI" id="CHEBI:18420"/>
        <label>1</label>
    </ligand>
</feature>
<keyword evidence="11 13" id="KW-0961">Cell wall biogenesis/degradation</keyword>
<dbReference type="PROSITE" id="PS50975">
    <property type="entry name" value="ATP_GRASP"/>
    <property type="match status" value="1"/>
</dbReference>
<dbReference type="GO" id="GO:0005524">
    <property type="term" value="F:ATP binding"/>
    <property type="evidence" value="ECO:0007669"/>
    <property type="project" value="UniProtKB-UniRule"/>
</dbReference>
<dbReference type="GO" id="GO:0008360">
    <property type="term" value="P:regulation of cell shape"/>
    <property type="evidence" value="ECO:0007669"/>
    <property type="project" value="UniProtKB-KW"/>
</dbReference>
<keyword evidence="6 13" id="KW-0436">Ligase</keyword>
<evidence type="ECO:0000256" key="4">
    <source>
        <dbReference type="ARBA" id="ARBA00012216"/>
    </source>
</evidence>
<dbReference type="InterPro" id="IPR013815">
    <property type="entry name" value="ATP_grasp_subdomain_1"/>
</dbReference>
<dbReference type="GO" id="GO:0071555">
    <property type="term" value="P:cell wall organization"/>
    <property type="evidence" value="ECO:0007669"/>
    <property type="project" value="UniProtKB-KW"/>
</dbReference>
<evidence type="ECO:0000256" key="14">
    <source>
        <dbReference type="PIRSR" id="PIRSR039102-1"/>
    </source>
</evidence>
<protein>
    <recommendedName>
        <fullName evidence="4 13">D-alanine--D-alanine ligase</fullName>
        <ecNumber evidence="4 13">6.3.2.4</ecNumber>
    </recommendedName>
    <alternativeName>
        <fullName evidence="13">D-Ala-D-Ala ligase</fullName>
    </alternativeName>
    <alternativeName>
        <fullName evidence="13">D-alanylalanine synthetase</fullName>
    </alternativeName>
</protein>
<name>A0AAT9FPL5_9BACT</name>
<keyword evidence="15" id="KW-0464">Manganese</keyword>
<evidence type="ECO:0000256" key="9">
    <source>
        <dbReference type="ARBA" id="ARBA00022960"/>
    </source>
</evidence>
<comment type="catalytic activity">
    <reaction evidence="12 13">
        <text>2 D-alanine + ATP = D-alanyl-D-alanine + ADP + phosphate + H(+)</text>
        <dbReference type="Rhea" id="RHEA:11224"/>
        <dbReference type="ChEBI" id="CHEBI:15378"/>
        <dbReference type="ChEBI" id="CHEBI:30616"/>
        <dbReference type="ChEBI" id="CHEBI:43474"/>
        <dbReference type="ChEBI" id="CHEBI:57416"/>
        <dbReference type="ChEBI" id="CHEBI:57822"/>
        <dbReference type="ChEBI" id="CHEBI:456216"/>
        <dbReference type="EC" id="6.3.2.4"/>
    </reaction>
</comment>
<feature type="active site" evidence="14">
    <location>
        <position position="141"/>
    </location>
</feature>
<dbReference type="PIRSF" id="PIRSF039102">
    <property type="entry name" value="Ddl/VanB"/>
    <property type="match status" value="1"/>
</dbReference>
<dbReference type="SMART" id="SM01209">
    <property type="entry name" value="GARS_A"/>
    <property type="match status" value="1"/>
</dbReference>
<keyword evidence="9 13" id="KW-0133">Cell shape</keyword>
<sequence length="305" mass="32483">MDKQLLIAVLMGGPGSEREVSLASGKAVLEALQGEGLNAVGVDVTTREINLPEGTGLCFNVIHGTFGEDGDMQQILEDMGVPYTGAGIESSRLAFDKVASKAVFVDNNVPTPVSEIVDCSAGAKLPEMPLPYVVKPPREGSSVGVHIVQTEEEAMSAMEDAAKYGDEVLVEQFVQGKELTVGVLADEVLPVIHIAPRSGFYDMNNKYPWLNNDGGTDYYCPADLSEDITKKVQDAALAAHRALGCEIYSRVDVLLDFDGNPYVLEANTIPGMTASSLLPKAAKAAGYEFGPLCQKIAELSLAERS</sequence>
<comment type="cofactor">
    <cofactor evidence="15">
        <name>Mg(2+)</name>
        <dbReference type="ChEBI" id="CHEBI:18420"/>
    </cofactor>
    <cofactor evidence="15">
        <name>Mn(2+)</name>
        <dbReference type="ChEBI" id="CHEBI:29035"/>
    </cofactor>
    <text evidence="15">Binds 2 magnesium or manganese ions per subunit.</text>
</comment>
<proteinExistence type="inferred from homology"/>
<feature type="binding site" evidence="15">
    <location>
        <position position="265"/>
    </location>
    <ligand>
        <name>Mg(2+)</name>
        <dbReference type="ChEBI" id="CHEBI:18420"/>
        <label>2</label>
    </ligand>
</feature>
<dbReference type="Gene3D" id="3.30.470.20">
    <property type="entry name" value="ATP-grasp fold, B domain"/>
    <property type="match status" value="1"/>
</dbReference>
<evidence type="ECO:0000256" key="16">
    <source>
        <dbReference type="PROSITE-ProRule" id="PRU00409"/>
    </source>
</evidence>
<comment type="pathway">
    <text evidence="13">Cell wall biogenesis; peptidoglycan biosynthesis.</text>
</comment>